<feature type="compositionally biased region" description="Polar residues" evidence="2">
    <location>
        <begin position="22"/>
        <end position="33"/>
    </location>
</feature>
<dbReference type="SUPFAM" id="SSF53098">
    <property type="entry name" value="Ribonuclease H-like"/>
    <property type="match status" value="1"/>
</dbReference>
<feature type="compositionally biased region" description="Basic and acidic residues" evidence="2">
    <location>
        <begin position="35"/>
        <end position="53"/>
    </location>
</feature>
<dbReference type="Pfam" id="PF14372">
    <property type="entry name" value="hAT-like_RNase-H"/>
    <property type="match status" value="1"/>
</dbReference>
<feature type="domain" description="hAT-like transposase RNase-H fold" evidence="4">
    <location>
        <begin position="380"/>
        <end position="422"/>
    </location>
</feature>
<dbReference type="Pfam" id="PF05699">
    <property type="entry name" value="Dimer_Tnp_hAT"/>
    <property type="match status" value="1"/>
</dbReference>
<proteinExistence type="predicted"/>
<organism evidence="5">
    <name type="scientific">Sesamum angustifolium</name>
    <dbReference type="NCBI Taxonomy" id="2727405"/>
    <lineage>
        <taxon>Eukaryota</taxon>
        <taxon>Viridiplantae</taxon>
        <taxon>Streptophyta</taxon>
        <taxon>Embryophyta</taxon>
        <taxon>Tracheophyta</taxon>
        <taxon>Spermatophyta</taxon>
        <taxon>Magnoliopsida</taxon>
        <taxon>eudicotyledons</taxon>
        <taxon>Gunneridae</taxon>
        <taxon>Pentapetalae</taxon>
        <taxon>asterids</taxon>
        <taxon>lamiids</taxon>
        <taxon>Lamiales</taxon>
        <taxon>Pedaliaceae</taxon>
        <taxon>Sesamum</taxon>
    </lineage>
</organism>
<dbReference type="InterPro" id="IPR012337">
    <property type="entry name" value="RNaseH-like_sf"/>
</dbReference>
<feature type="region of interest" description="Disordered" evidence="2">
    <location>
        <begin position="449"/>
        <end position="478"/>
    </location>
</feature>
<evidence type="ECO:0000256" key="1">
    <source>
        <dbReference type="ARBA" id="ARBA00023125"/>
    </source>
</evidence>
<feature type="compositionally biased region" description="Low complexity" evidence="2">
    <location>
        <begin position="454"/>
        <end position="473"/>
    </location>
</feature>
<feature type="compositionally biased region" description="Low complexity" evidence="2">
    <location>
        <begin position="8"/>
        <end position="21"/>
    </location>
</feature>
<accession>A0AAW2J7E3</accession>
<feature type="region of interest" description="Disordered" evidence="2">
    <location>
        <begin position="1"/>
        <end position="61"/>
    </location>
</feature>
<protein>
    <submittedName>
        <fullName evidence="5">AC transposase</fullName>
    </submittedName>
</protein>
<evidence type="ECO:0000259" key="4">
    <source>
        <dbReference type="Pfam" id="PF14372"/>
    </source>
</evidence>
<dbReference type="AlphaFoldDB" id="A0AAW2J7E3"/>
<sequence length="618" mass="70984">MSNGGIGSHSQSQSNSSPNAQTVNMDESQNQVSGDRLENVEHYFNDNIDKEMDREDEEDDVLGDRDAPLVNWRFEQDKTREALCHMLVVDELPFKLVEHSGFRHFLSVACPMFDIPSRRTITKDIFNIYVNERARLKSFIKDHAQRVCITTDTWTSIQKVNYMCLTAHFIDDDWNLHKRILNFCPIIGHKSEEIGKGVEKCLLDWGIDRVFSITVDNASSNDGAIVYLKKKFENWGQNILGGRYVHMRCMAHIVNLVVQDGLKGKDEHEAISRIRGAIRYIRNSPARYKKFQECVEFEKLETKKLLSLDVPTRWNSTYLMLETAISLKIAFDAYEEVDLAYKTDLSRQPFDGIPIDYDWERAKVLVKFLRHFYNLTLRISGALYVTSNLVFREICEVDLLLRHWLSSNDVELIEMARKMKENDVMKEQVRDGLYELFNDYKLRYGHTLQGTPGSPGSSFSRVSSSSSSSVGTSMQYTDHEPTRTFTIEQEFSMYKTGGKGDRVKSELEKYLVPVSTVASESAFSTGGRVLDAFRSSLSPKIVQALICTQDWLRKDSKPISIEEDLSELEVVEKGIMVIEGVRQSWFSCLGSSKFVDICWNFGVFFRVCHELVYLLLAL</sequence>
<dbReference type="GO" id="GO:0046983">
    <property type="term" value="F:protein dimerization activity"/>
    <property type="evidence" value="ECO:0007669"/>
    <property type="project" value="InterPro"/>
</dbReference>
<keyword evidence="1" id="KW-0238">DNA-binding</keyword>
<dbReference type="SUPFAM" id="SSF140996">
    <property type="entry name" value="Hermes dimerisation domain"/>
    <property type="match status" value="1"/>
</dbReference>
<reference evidence="5" key="2">
    <citation type="journal article" date="2024" name="Plant">
        <title>Genomic evolution and insights into agronomic trait innovations of Sesamum species.</title>
        <authorList>
            <person name="Miao H."/>
            <person name="Wang L."/>
            <person name="Qu L."/>
            <person name="Liu H."/>
            <person name="Sun Y."/>
            <person name="Le M."/>
            <person name="Wang Q."/>
            <person name="Wei S."/>
            <person name="Zheng Y."/>
            <person name="Lin W."/>
            <person name="Duan Y."/>
            <person name="Cao H."/>
            <person name="Xiong S."/>
            <person name="Wang X."/>
            <person name="Wei L."/>
            <person name="Li C."/>
            <person name="Ma Q."/>
            <person name="Ju M."/>
            <person name="Zhao R."/>
            <person name="Li G."/>
            <person name="Mu C."/>
            <person name="Tian Q."/>
            <person name="Mei H."/>
            <person name="Zhang T."/>
            <person name="Gao T."/>
            <person name="Zhang H."/>
        </authorList>
    </citation>
    <scope>NUCLEOTIDE SEQUENCE</scope>
    <source>
        <strain evidence="5">G01</strain>
    </source>
</reference>
<comment type="caution">
    <text evidence="5">The sequence shown here is derived from an EMBL/GenBank/DDBJ whole genome shotgun (WGS) entry which is preliminary data.</text>
</comment>
<feature type="domain" description="HAT C-terminal dimerisation" evidence="3">
    <location>
        <begin position="512"/>
        <end position="552"/>
    </location>
</feature>
<name>A0AAW2J7E3_9LAMI</name>
<dbReference type="InterPro" id="IPR008906">
    <property type="entry name" value="HATC_C_dom"/>
</dbReference>
<gene>
    <name evidence="5" type="ORF">Sangu_2608700</name>
</gene>
<dbReference type="EMBL" id="JACGWK010001389">
    <property type="protein sequence ID" value="KAL0289668.1"/>
    <property type="molecule type" value="Genomic_DNA"/>
</dbReference>
<reference evidence="5" key="1">
    <citation type="submission" date="2020-06" db="EMBL/GenBank/DDBJ databases">
        <authorList>
            <person name="Li T."/>
            <person name="Hu X."/>
            <person name="Zhang T."/>
            <person name="Song X."/>
            <person name="Zhang H."/>
            <person name="Dai N."/>
            <person name="Sheng W."/>
            <person name="Hou X."/>
            <person name="Wei L."/>
        </authorList>
    </citation>
    <scope>NUCLEOTIDE SEQUENCE</scope>
    <source>
        <strain evidence="5">G01</strain>
        <tissue evidence="5">Leaf</tissue>
    </source>
</reference>
<dbReference type="GO" id="GO:0003677">
    <property type="term" value="F:DNA binding"/>
    <property type="evidence" value="ECO:0007669"/>
    <property type="project" value="UniProtKB-KW"/>
</dbReference>
<dbReference type="InterPro" id="IPR025525">
    <property type="entry name" value="hAT-like_transposase_RNase-H"/>
</dbReference>
<evidence type="ECO:0000256" key="2">
    <source>
        <dbReference type="SAM" id="MobiDB-lite"/>
    </source>
</evidence>
<dbReference type="PANTHER" id="PTHR46481">
    <property type="entry name" value="ZINC FINGER BED DOMAIN-CONTAINING PROTEIN 4"/>
    <property type="match status" value="1"/>
</dbReference>
<dbReference type="InterPro" id="IPR052035">
    <property type="entry name" value="ZnF_BED_domain_contain"/>
</dbReference>
<dbReference type="PANTHER" id="PTHR46481:SF8">
    <property type="entry name" value="ZINC FINGER BED DOMAIN-CONTAINING PROTEIN RICESLEEPER 1-LIKE"/>
    <property type="match status" value="1"/>
</dbReference>
<evidence type="ECO:0000313" key="5">
    <source>
        <dbReference type="EMBL" id="KAL0289668.1"/>
    </source>
</evidence>
<evidence type="ECO:0000259" key="3">
    <source>
        <dbReference type="Pfam" id="PF05699"/>
    </source>
</evidence>